<evidence type="ECO:0000256" key="1">
    <source>
        <dbReference type="ARBA" id="ARBA00002286"/>
    </source>
</evidence>
<dbReference type="Pfam" id="PF13276">
    <property type="entry name" value="HTH_21"/>
    <property type="match status" value="1"/>
</dbReference>
<dbReference type="SUPFAM" id="SSF53098">
    <property type="entry name" value="Ribonuclease H-like"/>
    <property type="match status" value="1"/>
</dbReference>
<dbReference type="Pfam" id="PF00665">
    <property type="entry name" value="rve"/>
    <property type="match status" value="1"/>
</dbReference>
<dbReference type="InterPro" id="IPR012337">
    <property type="entry name" value="RNaseH-like_sf"/>
</dbReference>
<dbReference type="EMBL" id="CP027306">
    <property type="protein sequence ID" value="AXE82351.1"/>
    <property type="molecule type" value="Genomic_DNA"/>
</dbReference>
<dbReference type="AlphaFoldDB" id="A0A2Z5JPG9"/>
<dbReference type="InterPro" id="IPR050900">
    <property type="entry name" value="Transposase_IS3/IS150/IS904"/>
</dbReference>
<dbReference type="RefSeq" id="WP_114248731.1">
    <property type="nucleotide sequence ID" value="NZ_CP027306.1"/>
</dbReference>
<dbReference type="InterPro" id="IPR025948">
    <property type="entry name" value="HTH-like_dom"/>
</dbReference>
<gene>
    <name evidence="3" type="ORF">C5746_42150</name>
</gene>
<dbReference type="PROSITE" id="PS50994">
    <property type="entry name" value="INTEGRASE"/>
    <property type="match status" value="1"/>
</dbReference>
<dbReference type="InterPro" id="IPR036397">
    <property type="entry name" value="RNaseH_sf"/>
</dbReference>
<dbReference type="GO" id="GO:0003676">
    <property type="term" value="F:nucleic acid binding"/>
    <property type="evidence" value="ECO:0007669"/>
    <property type="project" value="InterPro"/>
</dbReference>
<organism evidence="3 4">
    <name type="scientific">Streptomyces atratus</name>
    <dbReference type="NCBI Taxonomy" id="1893"/>
    <lineage>
        <taxon>Bacteria</taxon>
        <taxon>Bacillati</taxon>
        <taxon>Actinomycetota</taxon>
        <taxon>Actinomycetes</taxon>
        <taxon>Kitasatosporales</taxon>
        <taxon>Streptomycetaceae</taxon>
        <taxon>Streptomyces</taxon>
    </lineage>
</organism>
<feature type="domain" description="Integrase catalytic" evidence="2">
    <location>
        <begin position="101"/>
        <end position="210"/>
    </location>
</feature>
<dbReference type="GeneID" id="95524799"/>
<dbReference type="PANTHER" id="PTHR46889:SF4">
    <property type="entry name" value="TRANSPOSASE INSO FOR INSERTION SEQUENCE ELEMENT IS911B-RELATED"/>
    <property type="match status" value="1"/>
</dbReference>
<evidence type="ECO:0000259" key="2">
    <source>
        <dbReference type="PROSITE" id="PS50994"/>
    </source>
</evidence>
<evidence type="ECO:0000313" key="3">
    <source>
        <dbReference type="EMBL" id="AXE82351.1"/>
    </source>
</evidence>
<proteinExistence type="predicted"/>
<dbReference type="InterPro" id="IPR001584">
    <property type="entry name" value="Integrase_cat-core"/>
</dbReference>
<accession>A0A2Z5JPG9</accession>
<sequence>MPRGSASSGCTRCWNSRSGYYRWIAGAEARAGRQFEEDALVEEIREIHAEHCGNHCALRVHAELRGLGHTVNHKRVTRLARKHYIVGSHLRKKKCTTIPDRLTPPVADLVQRDFTASTLDEKWCGNITHVQVGAAWIRLAYVIDIRSRRVLGWSMAPHMRAELVFDALRAAVATRGGDVTGVIFHADRGSQPGLNRLSQHRLLESRVGVR</sequence>
<name>A0A2Z5JPG9_STRAR</name>
<evidence type="ECO:0000313" key="4">
    <source>
        <dbReference type="Proteomes" id="UP000252698"/>
    </source>
</evidence>
<dbReference type="GO" id="GO:0015074">
    <property type="term" value="P:DNA integration"/>
    <property type="evidence" value="ECO:0007669"/>
    <property type="project" value="InterPro"/>
</dbReference>
<dbReference type="Proteomes" id="UP000252698">
    <property type="component" value="Chromosome"/>
</dbReference>
<comment type="function">
    <text evidence="1">Involved in the transposition of the insertion sequence.</text>
</comment>
<dbReference type="KEGG" id="sata:C5746_42150"/>
<dbReference type="PANTHER" id="PTHR46889">
    <property type="entry name" value="TRANSPOSASE INSF FOR INSERTION SEQUENCE IS3B-RELATED"/>
    <property type="match status" value="1"/>
</dbReference>
<dbReference type="Gene3D" id="3.30.420.10">
    <property type="entry name" value="Ribonuclease H-like superfamily/Ribonuclease H"/>
    <property type="match status" value="1"/>
</dbReference>
<protein>
    <recommendedName>
        <fullName evidence="2">Integrase catalytic domain-containing protein</fullName>
    </recommendedName>
</protein>
<reference evidence="3 4" key="1">
    <citation type="journal article" date="2018" name="Front. Microbiol.">
        <title>Genome Sequencing of Streptomyces atratus SCSIOZH16 and Activation Production of Nocardamine via Metabolic Engineering.</title>
        <authorList>
            <person name="Li Y."/>
            <person name="Zhang C."/>
            <person name="Liu C."/>
            <person name="Ju J."/>
            <person name="Ma J."/>
        </authorList>
    </citation>
    <scope>NUCLEOTIDE SEQUENCE [LARGE SCALE GENOMIC DNA]</scope>
    <source>
        <strain evidence="3 4">SCSIO_ZH16</strain>
    </source>
</reference>